<dbReference type="InterPro" id="IPR007833">
    <property type="entry name" value="Capsule_polysaccharide_synth"/>
</dbReference>
<evidence type="ECO:0000313" key="1">
    <source>
        <dbReference type="EMBL" id="MDQ9172266.1"/>
    </source>
</evidence>
<comment type="caution">
    <text evidence="1">The sequence shown here is derived from an EMBL/GenBank/DDBJ whole genome shotgun (WGS) entry which is preliminary data.</text>
</comment>
<accession>A0ABU1BW85</accession>
<reference evidence="1 2" key="1">
    <citation type="submission" date="2023-08" db="EMBL/GenBank/DDBJ databases">
        <title>Oxalobacteraceae gen .nov., isolated from river sludge outside the plant.</title>
        <authorList>
            <person name="Zhao S.Y."/>
        </authorList>
    </citation>
    <scope>NUCLEOTIDE SEQUENCE [LARGE SCALE GENOMIC DNA]</scope>
    <source>
        <strain evidence="1 2">R-40</strain>
    </source>
</reference>
<dbReference type="Pfam" id="PF05159">
    <property type="entry name" value="Capsule_synth"/>
    <property type="match status" value="1"/>
</dbReference>
<dbReference type="CDD" id="cd16441">
    <property type="entry name" value="beta_Kdo_transferase_KpsS"/>
    <property type="match status" value="1"/>
</dbReference>
<gene>
    <name evidence="1" type="ORF">Q8A64_17790</name>
</gene>
<dbReference type="Proteomes" id="UP001225596">
    <property type="component" value="Unassembled WGS sequence"/>
</dbReference>
<proteinExistence type="predicted"/>
<evidence type="ECO:0000313" key="2">
    <source>
        <dbReference type="Proteomes" id="UP001225596"/>
    </source>
</evidence>
<organism evidence="1 2">
    <name type="scientific">Keguizhuia sedimenti</name>
    <dbReference type="NCBI Taxonomy" id="3064264"/>
    <lineage>
        <taxon>Bacteria</taxon>
        <taxon>Pseudomonadati</taxon>
        <taxon>Pseudomonadota</taxon>
        <taxon>Betaproteobacteria</taxon>
        <taxon>Burkholderiales</taxon>
        <taxon>Oxalobacteraceae</taxon>
        <taxon>Keguizhuia</taxon>
    </lineage>
</organism>
<dbReference type="RefSeq" id="WP_338438290.1">
    <property type="nucleotide sequence ID" value="NZ_JAUYVH010000019.1"/>
</dbReference>
<sequence>MIADAEPKAIQGDVILTTLQNKRVLLLQGPVGPFFSRLRKDLELLSSTVFKINLNGGDWFFYSKKSIQYRGSIDEWPAFLTQLIARLHIDAIILFGDCRIYHRTAIEIARRVNVEIKVFEEGYFRPDYITLEGSGVNGYSLLAKDASHYRAHGSLEQRLAKPVGNAFWHAAMWAFLYYAASVVLGPCFKHYRHHRSLQLTEAFYWLRSLWRKLLYKIIERKIQESLLGKRSRKFFLVPLQTHNDYQINVHSSYGSIEEFIQEVVKSFAEHASQDTSIVIKHHPMDRAYQDYTFLIRQLRKEYALGQRLEYVHDLHLPSLLKNAIGVIVINSTVGLSALFHGAPVKACGKAIYDISGMTYQGELKCFWSDAGSFKFDRELYRLFRQYVIRHTQVNGNFYKKIPKSSFSSGVDWSMPAFKNEISTGIGLNAGSSFANSELQ</sequence>
<dbReference type="EMBL" id="JAUYVH010000019">
    <property type="protein sequence ID" value="MDQ9172266.1"/>
    <property type="molecule type" value="Genomic_DNA"/>
</dbReference>
<name>A0ABU1BW85_9BURK</name>
<protein>
    <submittedName>
        <fullName evidence="1">Capsular biosynthesis protein</fullName>
    </submittedName>
</protein>
<keyword evidence="2" id="KW-1185">Reference proteome</keyword>